<evidence type="ECO:0000256" key="23">
    <source>
        <dbReference type="ARBA" id="ARBA00048401"/>
    </source>
</evidence>
<dbReference type="Gene3D" id="3.40.50.720">
    <property type="entry name" value="NAD(P)-binding Rossmann-like Domain"/>
    <property type="match status" value="1"/>
</dbReference>
<evidence type="ECO:0000256" key="10">
    <source>
        <dbReference type="ARBA" id="ARBA00022799"/>
    </source>
</evidence>
<comment type="catalytic activity">
    <reaction evidence="20">
        <text>D-tryptophan + O2 + H2O = indole-3-pyruvate + H2O2 + NH4(+)</text>
        <dbReference type="Rhea" id="RHEA:78247"/>
        <dbReference type="ChEBI" id="CHEBI:15377"/>
        <dbReference type="ChEBI" id="CHEBI:15379"/>
        <dbReference type="ChEBI" id="CHEBI:16240"/>
        <dbReference type="ChEBI" id="CHEBI:17640"/>
        <dbReference type="ChEBI" id="CHEBI:28938"/>
        <dbReference type="ChEBI" id="CHEBI:57719"/>
    </reaction>
    <physiologicalReaction direction="left-to-right" evidence="20">
        <dbReference type="Rhea" id="RHEA:78248"/>
    </physiologicalReaction>
</comment>
<evidence type="ECO:0000256" key="28">
    <source>
        <dbReference type="ARBA" id="ARBA00049182"/>
    </source>
</evidence>
<dbReference type="Proteomes" id="UP000008144">
    <property type="component" value="Chromosome 12"/>
</dbReference>
<proteinExistence type="inferred from homology"/>
<comment type="catalytic activity">
    <reaction evidence="19">
        <text>D-proline + O2 = 1-pyrroline-2-carboxylate + H2O2</text>
        <dbReference type="Rhea" id="RHEA:78259"/>
        <dbReference type="ChEBI" id="CHEBI:15379"/>
        <dbReference type="ChEBI" id="CHEBI:16240"/>
        <dbReference type="ChEBI" id="CHEBI:39785"/>
        <dbReference type="ChEBI" id="CHEBI:57726"/>
    </reaction>
    <physiologicalReaction direction="left-to-right" evidence="19">
        <dbReference type="Rhea" id="RHEA:78260"/>
    </physiologicalReaction>
</comment>
<dbReference type="SUPFAM" id="SSF51971">
    <property type="entry name" value="Nucleotide-binding domain"/>
    <property type="match status" value="1"/>
</dbReference>
<name>F6RJQ4_CIOIN</name>
<accession>F6RJQ4</accession>
<dbReference type="AlphaFoldDB" id="F6RJQ4"/>
<keyword evidence="32" id="KW-1185">Reference proteome</keyword>
<dbReference type="STRING" id="7719.ENSCINP00000001194"/>
<dbReference type="Gene3D" id="3.30.9.10">
    <property type="entry name" value="D-Amino Acid Oxidase, subunit A, domain 2"/>
    <property type="match status" value="1"/>
</dbReference>
<evidence type="ECO:0000256" key="20">
    <source>
        <dbReference type="ARBA" id="ARBA00047579"/>
    </source>
</evidence>
<evidence type="ECO:0000256" key="22">
    <source>
        <dbReference type="ARBA" id="ARBA00048252"/>
    </source>
</evidence>
<reference evidence="31" key="2">
    <citation type="journal article" date="2008" name="Genome Biol.">
        <title>Improved genome assembly and evidence-based global gene model set for the chordate Ciona intestinalis: new insight into intron and operon populations.</title>
        <authorList>
            <person name="Satou Y."/>
            <person name="Mineta K."/>
            <person name="Ogasawara M."/>
            <person name="Sasakura Y."/>
            <person name="Shoguchi E."/>
            <person name="Ueno K."/>
            <person name="Yamada L."/>
            <person name="Matsumoto J."/>
            <person name="Wasserscheid J."/>
            <person name="Dewar K."/>
            <person name="Wiley G.B."/>
            <person name="Macmil S.L."/>
            <person name="Roe B.A."/>
            <person name="Zeller R.W."/>
            <person name="Hastings K.E."/>
            <person name="Lemaire P."/>
            <person name="Lindquist E."/>
            <person name="Endo T."/>
            <person name="Hotta K."/>
            <person name="Inaba K."/>
        </authorList>
    </citation>
    <scope>NUCLEOTIDE SEQUENCE [LARGE SCALE GENOMIC DNA]</scope>
    <source>
        <strain evidence="31">wild type</strain>
    </source>
</reference>
<dbReference type="InterPro" id="IPR006181">
    <property type="entry name" value="D-amino_acid_oxidase_CS"/>
</dbReference>
<evidence type="ECO:0000256" key="21">
    <source>
        <dbReference type="ARBA" id="ARBA00048079"/>
    </source>
</evidence>
<keyword evidence="13" id="KW-0770">Synapse</keyword>
<evidence type="ECO:0000256" key="5">
    <source>
        <dbReference type="ARBA" id="ARBA00006730"/>
    </source>
</evidence>
<evidence type="ECO:0000256" key="9">
    <source>
        <dbReference type="ARBA" id="ARBA00022630"/>
    </source>
</evidence>
<dbReference type="EC" id="1.4.3.3" evidence="17"/>
<dbReference type="PANTHER" id="PTHR11530:SF15">
    <property type="entry name" value="D-AMINO-ACID OXIDASE"/>
    <property type="match status" value="1"/>
</dbReference>
<comment type="catalytic activity">
    <reaction evidence="26">
        <text>D-lysine + O2 + H2O = 6-amino-2-oxohexanoate + H2O2 + NH4(+)</text>
        <dbReference type="Rhea" id="RHEA:37583"/>
        <dbReference type="ChEBI" id="CHEBI:15377"/>
        <dbReference type="ChEBI" id="CHEBI:15379"/>
        <dbReference type="ChEBI" id="CHEBI:16240"/>
        <dbReference type="ChEBI" id="CHEBI:28938"/>
        <dbReference type="ChEBI" id="CHEBI:32557"/>
        <dbReference type="ChEBI" id="CHEBI:58183"/>
        <dbReference type="EC" id="1.4.3.3"/>
    </reaction>
    <physiologicalReaction direction="left-to-right" evidence="26">
        <dbReference type="Rhea" id="RHEA:37584"/>
    </physiologicalReaction>
</comment>
<keyword evidence="14" id="KW-0576">Peroxisome</keyword>
<evidence type="ECO:0000256" key="2">
    <source>
        <dbReference type="ARBA" id="ARBA00004253"/>
    </source>
</evidence>
<dbReference type="SUPFAM" id="SSF54373">
    <property type="entry name" value="FAD-linked reductases, C-terminal domain"/>
    <property type="match status" value="1"/>
</dbReference>
<keyword evidence="12" id="KW-0560">Oxidoreductase</keyword>
<comment type="catalytic activity">
    <reaction evidence="21">
        <text>D-dopa + O2 + H2O = 3-(3,4-dihydroxyphenyl)pyruvate + H2O2 + NH4(+)</text>
        <dbReference type="Rhea" id="RHEA:70971"/>
        <dbReference type="ChEBI" id="CHEBI:15377"/>
        <dbReference type="ChEBI" id="CHEBI:15379"/>
        <dbReference type="ChEBI" id="CHEBI:16240"/>
        <dbReference type="ChEBI" id="CHEBI:28938"/>
        <dbReference type="ChEBI" id="CHEBI:29055"/>
        <dbReference type="ChEBI" id="CHEBI:149689"/>
    </reaction>
    <physiologicalReaction direction="left-to-right" evidence="21">
        <dbReference type="Rhea" id="RHEA:70972"/>
    </physiologicalReaction>
</comment>
<reference evidence="32" key="1">
    <citation type="journal article" date="2002" name="Science">
        <title>The draft genome of Ciona intestinalis: insights into chordate and vertebrate origins.</title>
        <authorList>
            <person name="Dehal P."/>
            <person name="Satou Y."/>
            <person name="Campbell R.K."/>
            <person name="Chapman J."/>
            <person name="Degnan B."/>
            <person name="De Tomaso A."/>
            <person name="Davidson B."/>
            <person name="Di Gregorio A."/>
            <person name="Gelpke M."/>
            <person name="Goodstein D.M."/>
            <person name="Harafuji N."/>
            <person name="Hastings K.E."/>
            <person name="Ho I."/>
            <person name="Hotta K."/>
            <person name="Huang W."/>
            <person name="Kawashima T."/>
            <person name="Lemaire P."/>
            <person name="Martinez D."/>
            <person name="Meinertzhagen I.A."/>
            <person name="Necula S."/>
            <person name="Nonaka M."/>
            <person name="Putnam N."/>
            <person name="Rash S."/>
            <person name="Saiga H."/>
            <person name="Satake M."/>
            <person name="Terry A."/>
            <person name="Yamada L."/>
            <person name="Wang H.G."/>
            <person name="Awazu S."/>
            <person name="Azumi K."/>
            <person name="Boore J."/>
            <person name="Branno M."/>
            <person name="Chin-Bow S."/>
            <person name="DeSantis R."/>
            <person name="Doyle S."/>
            <person name="Francino P."/>
            <person name="Keys D.N."/>
            <person name="Haga S."/>
            <person name="Hayashi H."/>
            <person name="Hino K."/>
            <person name="Imai K.S."/>
            <person name="Inaba K."/>
            <person name="Kano S."/>
            <person name="Kobayashi K."/>
            <person name="Kobayashi M."/>
            <person name="Lee B.I."/>
            <person name="Makabe K.W."/>
            <person name="Manohar C."/>
            <person name="Matassi G."/>
            <person name="Medina M."/>
            <person name="Mochizuki Y."/>
            <person name="Mount S."/>
            <person name="Morishita T."/>
            <person name="Miura S."/>
            <person name="Nakayama A."/>
            <person name="Nishizaka S."/>
            <person name="Nomoto H."/>
            <person name="Ohta F."/>
            <person name="Oishi K."/>
            <person name="Rigoutsos I."/>
            <person name="Sano M."/>
            <person name="Sasaki A."/>
            <person name="Sasakura Y."/>
            <person name="Shoguchi E."/>
            <person name="Shin-i T."/>
            <person name="Spagnuolo A."/>
            <person name="Stainier D."/>
            <person name="Suzuki M.M."/>
            <person name="Tassy O."/>
            <person name="Takatori N."/>
            <person name="Tokuoka M."/>
            <person name="Yagi K."/>
            <person name="Yoshizaki F."/>
            <person name="Wada S."/>
            <person name="Zhang C."/>
            <person name="Hyatt P.D."/>
            <person name="Larimer F."/>
            <person name="Detter C."/>
            <person name="Doggett N."/>
            <person name="Glavina T."/>
            <person name="Hawkins T."/>
            <person name="Richardson P."/>
            <person name="Lucas S."/>
            <person name="Kohara Y."/>
            <person name="Levine M."/>
            <person name="Satoh N."/>
            <person name="Rokhsar D.S."/>
        </authorList>
    </citation>
    <scope>NUCLEOTIDE SEQUENCE [LARGE SCALE GENOMIC DNA]</scope>
</reference>
<keyword evidence="9" id="KW-0285">Flavoprotein</keyword>
<organism evidence="31 32">
    <name type="scientific">Ciona intestinalis</name>
    <name type="common">Transparent sea squirt</name>
    <name type="synonym">Ascidia intestinalis</name>
    <dbReference type="NCBI Taxonomy" id="7719"/>
    <lineage>
        <taxon>Eukaryota</taxon>
        <taxon>Metazoa</taxon>
        <taxon>Chordata</taxon>
        <taxon>Tunicata</taxon>
        <taxon>Ascidiacea</taxon>
        <taxon>Phlebobranchia</taxon>
        <taxon>Cionidae</taxon>
        <taxon>Ciona</taxon>
    </lineage>
</organism>
<evidence type="ECO:0000256" key="17">
    <source>
        <dbReference type="ARBA" id="ARBA00039101"/>
    </source>
</evidence>
<dbReference type="GO" id="GO:0071949">
    <property type="term" value="F:FAD binding"/>
    <property type="evidence" value="ECO:0007669"/>
    <property type="project" value="InterPro"/>
</dbReference>
<comment type="catalytic activity">
    <reaction evidence="25">
        <text>D-alanine + O2 + H2O = pyruvate + H2O2 + NH4(+)</text>
        <dbReference type="Rhea" id="RHEA:22688"/>
        <dbReference type="ChEBI" id="CHEBI:15361"/>
        <dbReference type="ChEBI" id="CHEBI:15377"/>
        <dbReference type="ChEBI" id="CHEBI:15379"/>
        <dbReference type="ChEBI" id="CHEBI:16240"/>
        <dbReference type="ChEBI" id="CHEBI:28938"/>
        <dbReference type="ChEBI" id="CHEBI:57416"/>
    </reaction>
    <physiologicalReaction direction="left-to-right" evidence="25">
        <dbReference type="Rhea" id="RHEA:22689"/>
    </physiologicalReaction>
</comment>
<feature type="domain" description="FAD dependent oxidoreductase" evidence="30">
    <location>
        <begin position="163"/>
        <end position="315"/>
    </location>
</feature>
<evidence type="ECO:0000256" key="4">
    <source>
        <dbReference type="ARBA" id="ARBA00004613"/>
    </source>
</evidence>
<dbReference type="GO" id="GO:0005782">
    <property type="term" value="C:peroxisomal matrix"/>
    <property type="evidence" value="ECO:0007669"/>
    <property type="project" value="UniProtKB-SubCell"/>
</dbReference>
<dbReference type="Ensembl" id="ENSCINT00000001194.2">
    <property type="protein sequence ID" value="ENSCINP00000001194.2"/>
    <property type="gene ID" value="ENSCING00000000654.3"/>
</dbReference>
<keyword evidence="8" id="KW-0597">Phosphoprotein</keyword>
<keyword evidence="11" id="KW-0274">FAD</keyword>
<dbReference type="InterPro" id="IPR023209">
    <property type="entry name" value="DAO"/>
</dbReference>
<dbReference type="GO" id="GO:0005737">
    <property type="term" value="C:cytoplasm"/>
    <property type="evidence" value="ECO:0000318"/>
    <property type="project" value="GO_Central"/>
</dbReference>
<dbReference type="GO" id="GO:0005576">
    <property type="term" value="C:extracellular region"/>
    <property type="evidence" value="ECO:0007669"/>
    <property type="project" value="UniProtKB-SubCell"/>
</dbReference>
<keyword evidence="6" id="KW-0963">Cytoplasm</keyword>
<evidence type="ECO:0000256" key="16">
    <source>
        <dbReference type="ARBA" id="ARBA00034101"/>
    </source>
</evidence>
<evidence type="ECO:0000256" key="27">
    <source>
        <dbReference type="ARBA" id="ARBA00049123"/>
    </source>
</evidence>
<comment type="catalytic activity">
    <reaction evidence="27">
        <text>D-cysteine + O2 + H2O = 2-oxo-3-sulfanylpropanoate + H2O2 + NH4(+)</text>
        <dbReference type="Rhea" id="RHEA:78791"/>
        <dbReference type="ChEBI" id="CHEBI:15377"/>
        <dbReference type="ChEBI" id="CHEBI:15379"/>
        <dbReference type="ChEBI" id="CHEBI:16240"/>
        <dbReference type="ChEBI" id="CHEBI:28938"/>
        <dbReference type="ChEBI" id="CHEBI:35236"/>
        <dbReference type="ChEBI" id="CHEBI:57678"/>
    </reaction>
    <physiologicalReaction direction="left-to-right" evidence="27">
        <dbReference type="Rhea" id="RHEA:78792"/>
    </physiologicalReaction>
</comment>
<evidence type="ECO:0000256" key="25">
    <source>
        <dbReference type="ARBA" id="ARBA00048711"/>
    </source>
</evidence>
<evidence type="ECO:0000313" key="32">
    <source>
        <dbReference type="Proteomes" id="UP000008144"/>
    </source>
</evidence>
<comment type="cofactor">
    <cofactor evidence="1">
        <name>FAD</name>
        <dbReference type="ChEBI" id="CHEBI:57692"/>
    </cofactor>
</comment>
<dbReference type="InterPro" id="IPR006076">
    <property type="entry name" value="FAD-dep_OxRdtase"/>
</dbReference>
<dbReference type="InParanoid" id="F6RJQ4"/>
<evidence type="ECO:0000256" key="3">
    <source>
        <dbReference type="ARBA" id="ARBA00004514"/>
    </source>
</evidence>
<dbReference type="OMA" id="AVRGQTM"/>
<evidence type="ECO:0000256" key="6">
    <source>
        <dbReference type="ARBA" id="ARBA00022490"/>
    </source>
</evidence>
<reference evidence="31" key="4">
    <citation type="submission" date="2025-09" db="UniProtKB">
        <authorList>
            <consortium name="Ensembl"/>
        </authorList>
    </citation>
    <scope>IDENTIFICATION</scope>
</reference>
<evidence type="ECO:0000256" key="14">
    <source>
        <dbReference type="ARBA" id="ARBA00023140"/>
    </source>
</evidence>
<keyword evidence="7" id="KW-0964">Secreted</keyword>
<evidence type="ECO:0000313" key="31">
    <source>
        <dbReference type="Ensembl" id="ENSCINP00000001194.2"/>
    </source>
</evidence>
<dbReference type="EMBL" id="EAAA01000987">
    <property type="status" value="NOT_ANNOTATED_CDS"/>
    <property type="molecule type" value="Genomic_DNA"/>
</dbReference>
<evidence type="ECO:0000256" key="7">
    <source>
        <dbReference type="ARBA" id="ARBA00022525"/>
    </source>
</evidence>
<comment type="catalytic activity">
    <reaction evidence="22">
        <text>D-phenylalanine + O2 + H2O = 3-phenylpyruvate + H2O2 + NH4(+)</text>
        <dbReference type="Rhea" id="RHEA:70963"/>
        <dbReference type="ChEBI" id="CHEBI:15377"/>
        <dbReference type="ChEBI" id="CHEBI:15379"/>
        <dbReference type="ChEBI" id="CHEBI:16240"/>
        <dbReference type="ChEBI" id="CHEBI:18005"/>
        <dbReference type="ChEBI" id="CHEBI:28938"/>
        <dbReference type="ChEBI" id="CHEBI:57981"/>
    </reaction>
    <physiologicalReaction direction="left-to-right" evidence="22">
        <dbReference type="Rhea" id="RHEA:70964"/>
    </physiologicalReaction>
</comment>
<keyword evidence="15" id="KW-0966">Cell projection</keyword>
<evidence type="ECO:0000256" key="24">
    <source>
        <dbReference type="ARBA" id="ARBA00048643"/>
    </source>
</evidence>
<reference evidence="31" key="3">
    <citation type="submission" date="2025-08" db="UniProtKB">
        <authorList>
            <consortium name="Ensembl"/>
        </authorList>
    </citation>
    <scope>IDENTIFICATION</scope>
</reference>
<dbReference type="GO" id="GO:0019478">
    <property type="term" value="P:D-amino acid catabolic process"/>
    <property type="evidence" value="ECO:0000318"/>
    <property type="project" value="GO_Central"/>
</dbReference>
<dbReference type="Pfam" id="PF01266">
    <property type="entry name" value="DAO"/>
    <property type="match status" value="2"/>
</dbReference>
<keyword evidence="10" id="KW-0702">S-nitrosylation</keyword>
<evidence type="ECO:0000256" key="26">
    <source>
        <dbReference type="ARBA" id="ARBA00048747"/>
    </source>
</evidence>
<evidence type="ECO:0000256" key="13">
    <source>
        <dbReference type="ARBA" id="ARBA00023018"/>
    </source>
</evidence>
<dbReference type="GeneTree" id="ENSGT00390000018635"/>
<evidence type="ECO:0000256" key="11">
    <source>
        <dbReference type="ARBA" id="ARBA00022827"/>
    </source>
</evidence>
<evidence type="ECO:0000256" key="12">
    <source>
        <dbReference type="ARBA" id="ARBA00023002"/>
    </source>
</evidence>
<comment type="catalytic activity">
    <reaction evidence="24">
        <text>D-serine + O2 + H2O = 3-hydroxypyruvate + H2O2 + NH4(+)</text>
        <dbReference type="Rhea" id="RHEA:70951"/>
        <dbReference type="ChEBI" id="CHEBI:15377"/>
        <dbReference type="ChEBI" id="CHEBI:15379"/>
        <dbReference type="ChEBI" id="CHEBI:16240"/>
        <dbReference type="ChEBI" id="CHEBI:17180"/>
        <dbReference type="ChEBI" id="CHEBI:28938"/>
        <dbReference type="ChEBI" id="CHEBI:35247"/>
    </reaction>
    <physiologicalReaction direction="left-to-right" evidence="24">
        <dbReference type="Rhea" id="RHEA:70952"/>
    </physiologicalReaction>
</comment>
<comment type="catalytic activity">
    <reaction evidence="28">
        <text>D-valine + O2 + H2O = 3-methyl-2-oxobutanoate + H2O2 + NH4(+)</text>
        <dbReference type="Rhea" id="RHEA:78203"/>
        <dbReference type="ChEBI" id="CHEBI:11851"/>
        <dbReference type="ChEBI" id="CHEBI:15377"/>
        <dbReference type="ChEBI" id="CHEBI:15379"/>
        <dbReference type="ChEBI" id="CHEBI:16240"/>
        <dbReference type="ChEBI" id="CHEBI:28938"/>
        <dbReference type="ChEBI" id="CHEBI:74338"/>
    </reaction>
    <physiologicalReaction direction="left-to-right" evidence="28">
        <dbReference type="Rhea" id="RHEA:78204"/>
    </physiologicalReaction>
</comment>
<evidence type="ECO:0000256" key="8">
    <source>
        <dbReference type="ARBA" id="ARBA00022553"/>
    </source>
</evidence>
<protein>
    <recommendedName>
        <fullName evidence="18">D-amino-acid oxidase</fullName>
        <ecNumber evidence="17">1.4.3.3</ecNumber>
    </recommendedName>
</protein>
<comment type="similarity">
    <text evidence="5">Belongs to the DAMOX/DASOX family.</text>
</comment>
<sequence length="333" mass="37180">MDVPIKIDVLGAGINGLASAYCLANEFPKSHITITAERFTGTTSDHGFGIIMNRTYDKIYDNSDVTGYIQKTVEHLKTVDHKTSWDFGLRTREMLWIYNAQSPEDAEEFFAQTCLSVRKATDEELAKLNNDKKNILKLQPVFYLPWLRSRLLKKKVSRLSEFDEADIIVNCSGVGAREVANDKAVTPVRGQYVRVRAPENLVLHTYLQFSDHSFVCPRVNDTCLGSVYQPGRTDTAINAEDTESLLRRCEVFVPDVREAEVVAVDVGIRPARVGGPRVEVDPQLSPNDRTIVIHNYGHGSKGVAQHWGCALKVTALAKENLQFLLIPSTLSTS</sequence>
<dbReference type="GO" id="GO:0005829">
    <property type="term" value="C:cytosol"/>
    <property type="evidence" value="ECO:0007669"/>
    <property type="project" value="UniProtKB-SubCell"/>
</dbReference>
<comment type="catalytic activity">
    <reaction evidence="29">
        <text>D-leucine + O2 + H2O = 4-methyl-2-oxopentanoate + H2O2 + NH4(+)</text>
        <dbReference type="Rhea" id="RHEA:78211"/>
        <dbReference type="ChEBI" id="CHEBI:15377"/>
        <dbReference type="ChEBI" id="CHEBI:15379"/>
        <dbReference type="ChEBI" id="CHEBI:16240"/>
        <dbReference type="ChEBI" id="CHEBI:17865"/>
        <dbReference type="ChEBI" id="CHEBI:28938"/>
        <dbReference type="ChEBI" id="CHEBI:143079"/>
    </reaction>
    <physiologicalReaction direction="left-to-right" evidence="29">
        <dbReference type="Rhea" id="RHEA:78212"/>
    </physiologicalReaction>
</comment>
<dbReference type="GO" id="GO:0003884">
    <property type="term" value="F:D-amino-acid oxidase activity"/>
    <property type="evidence" value="ECO:0000318"/>
    <property type="project" value="GO_Central"/>
</dbReference>
<evidence type="ECO:0000256" key="18">
    <source>
        <dbReference type="ARBA" id="ARBA00039751"/>
    </source>
</evidence>
<comment type="subcellular location">
    <subcellularLocation>
        <location evidence="3">Cytoplasm</location>
        <location evidence="3">Cytosol</location>
    </subcellularLocation>
    <subcellularLocation>
        <location evidence="2">Peroxisome matrix</location>
    </subcellularLocation>
    <subcellularLocation>
        <location evidence="16">Presynaptic active zone</location>
    </subcellularLocation>
    <subcellularLocation>
        <location evidence="4">Secreted</location>
    </subcellularLocation>
</comment>
<evidence type="ECO:0000256" key="29">
    <source>
        <dbReference type="ARBA" id="ARBA00049287"/>
    </source>
</evidence>
<feature type="domain" description="FAD dependent oxidoreductase" evidence="30">
    <location>
        <begin position="9"/>
        <end position="117"/>
    </location>
</feature>
<evidence type="ECO:0000256" key="15">
    <source>
        <dbReference type="ARBA" id="ARBA00023273"/>
    </source>
</evidence>
<dbReference type="HOGENOM" id="CLU_034311_0_2_1"/>
<comment type="catalytic activity">
    <reaction evidence="23">
        <text>D-methionine + O2 + H2O = 4-methylsulfanyl-2-oxobutanoate + H2O2 + NH4(+)</text>
        <dbReference type="Rhea" id="RHEA:78207"/>
        <dbReference type="ChEBI" id="CHEBI:15377"/>
        <dbReference type="ChEBI" id="CHEBI:15379"/>
        <dbReference type="ChEBI" id="CHEBI:16240"/>
        <dbReference type="ChEBI" id="CHEBI:16723"/>
        <dbReference type="ChEBI" id="CHEBI:28938"/>
        <dbReference type="ChEBI" id="CHEBI:57932"/>
    </reaction>
    <physiologicalReaction direction="left-to-right" evidence="23">
        <dbReference type="Rhea" id="RHEA:78208"/>
    </physiologicalReaction>
</comment>
<evidence type="ECO:0000256" key="19">
    <source>
        <dbReference type="ARBA" id="ARBA00044716"/>
    </source>
</evidence>
<evidence type="ECO:0000256" key="1">
    <source>
        <dbReference type="ARBA" id="ARBA00001974"/>
    </source>
</evidence>
<evidence type="ECO:0000259" key="30">
    <source>
        <dbReference type="Pfam" id="PF01266"/>
    </source>
</evidence>
<dbReference type="GO" id="GO:0048786">
    <property type="term" value="C:presynaptic active zone"/>
    <property type="evidence" value="ECO:0007669"/>
    <property type="project" value="UniProtKB-SubCell"/>
</dbReference>
<dbReference type="PANTHER" id="PTHR11530">
    <property type="entry name" value="D-AMINO ACID OXIDASE"/>
    <property type="match status" value="1"/>
</dbReference>
<dbReference type="PROSITE" id="PS00677">
    <property type="entry name" value="DAO"/>
    <property type="match status" value="1"/>
</dbReference>